<dbReference type="OrthoDB" id="10333061at2759"/>
<proteinExistence type="predicted"/>
<dbReference type="EMBL" id="REGN01004445">
    <property type="protein sequence ID" value="RNA17473.1"/>
    <property type="molecule type" value="Genomic_DNA"/>
</dbReference>
<comment type="caution">
    <text evidence="1">The sequence shown here is derived from an EMBL/GenBank/DDBJ whole genome shotgun (WGS) entry which is preliminary data.</text>
</comment>
<accession>A0A3M7R1P1</accession>
<name>A0A3M7R1P1_BRAPC</name>
<protein>
    <submittedName>
        <fullName evidence="1">Uncharacterized protein</fullName>
    </submittedName>
</protein>
<dbReference type="AlphaFoldDB" id="A0A3M7R1P1"/>
<dbReference type="Proteomes" id="UP000276133">
    <property type="component" value="Unassembled WGS sequence"/>
</dbReference>
<evidence type="ECO:0000313" key="1">
    <source>
        <dbReference type="EMBL" id="RNA17473.1"/>
    </source>
</evidence>
<keyword evidence="2" id="KW-1185">Reference proteome</keyword>
<organism evidence="1 2">
    <name type="scientific">Brachionus plicatilis</name>
    <name type="common">Marine rotifer</name>
    <name type="synonym">Brachionus muelleri</name>
    <dbReference type="NCBI Taxonomy" id="10195"/>
    <lineage>
        <taxon>Eukaryota</taxon>
        <taxon>Metazoa</taxon>
        <taxon>Spiralia</taxon>
        <taxon>Gnathifera</taxon>
        <taxon>Rotifera</taxon>
        <taxon>Eurotatoria</taxon>
        <taxon>Monogononta</taxon>
        <taxon>Pseudotrocha</taxon>
        <taxon>Ploima</taxon>
        <taxon>Brachionidae</taxon>
        <taxon>Brachionus</taxon>
    </lineage>
</organism>
<sequence length="193" mass="22497">MTANLKRSTSDRPSFSQNLSRIEENCVVGIPNQELLDQNLRTRRTRCVVNFAFEDFTRIHAQFSEKNRAAFIETPVYSFFENEKIKFQVRFIPNKHSMNFDAFYRGSDPSTQMFMEVYLIDVNGRRQNYDYGRKVECQLSAQNTESLGNFIYDRDDLEKKRDKLFTGDKLVVALEVSATWVDVSEHSASSSEK</sequence>
<evidence type="ECO:0000313" key="2">
    <source>
        <dbReference type="Proteomes" id="UP000276133"/>
    </source>
</evidence>
<reference evidence="1 2" key="1">
    <citation type="journal article" date="2018" name="Sci. Rep.">
        <title>Genomic signatures of local adaptation to the degree of environmental predictability in rotifers.</title>
        <authorList>
            <person name="Franch-Gras L."/>
            <person name="Hahn C."/>
            <person name="Garcia-Roger E.M."/>
            <person name="Carmona M.J."/>
            <person name="Serra M."/>
            <person name="Gomez A."/>
        </authorList>
    </citation>
    <scope>NUCLEOTIDE SEQUENCE [LARGE SCALE GENOMIC DNA]</scope>
    <source>
        <strain evidence="1">HYR1</strain>
    </source>
</reference>
<gene>
    <name evidence="1" type="ORF">BpHYR1_024362</name>
</gene>